<sequence length="73" mass="8211">MLRSHLDASEKLLLKHGRHLGMTEAVALLRDAAEQARHQAREGGRDDDPEAPGRHHRRDLLPEPERAGYITKG</sequence>
<protein>
    <submittedName>
        <fullName evidence="2">Uncharacterized protein</fullName>
    </submittedName>
</protein>
<evidence type="ECO:0000256" key="1">
    <source>
        <dbReference type="SAM" id="MobiDB-lite"/>
    </source>
</evidence>
<evidence type="ECO:0000313" key="3">
    <source>
        <dbReference type="Proteomes" id="UP001385892"/>
    </source>
</evidence>
<organism evidence="2 3">
    <name type="scientific">Variovorax rhizosphaerae</name>
    <dbReference type="NCBI Taxonomy" id="1836200"/>
    <lineage>
        <taxon>Bacteria</taxon>
        <taxon>Pseudomonadati</taxon>
        <taxon>Pseudomonadota</taxon>
        <taxon>Betaproteobacteria</taxon>
        <taxon>Burkholderiales</taxon>
        <taxon>Comamonadaceae</taxon>
        <taxon>Variovorax</taxon>
    </lineage>
</organism>
<feature type="region of interest" description="Disordered" evidence="1">
    <location>
        <begin position="32"/>
        <end position="73"/>
    </location>
</feature>
<accession>A0ABU8WK30</accession>
<dbReference type="EMBL" id="JBBKZT010000005">
    <property type="protein sequence ID" value="MEJ8847679.1"/>
    <property type="molecule type" value="Genomic_DNA"/>
</dbReference>
<name>A0ABU8WK30_9BURK</name>
<proteinExistence type="predicted"/>
<reference evidence="2 3" key="1">
    <citation type="submission" date="2024-03" db="EMBL/GenBank/DDBJ databases">
        <title>Novel species of the genus Variovorax.</title>
        <authorList>
            <person name="Liu Q."/>
            <person name="Xin Y.-H."/>
        </authorList>
    </citation>
    <scope>NUCLEOTIDE SEQUENCE [LARGE SCALE GENOMIC DNA]</scope>
    <source>
        <strain evidence="2 3">KACC 18900</strain>
    </source>
</reference>
<keyword evidence="3" id="KW-1185">Reference proteome</keyword>
<dbReference type="RefSeq" id="WP_340342803.1">
    <property type="nucleotide sequence ID" value="NZ_JBBKZT010000005.1"/>
</dbReference>
<gene>
    <name evidence="2" type="ORF">WKW82_13550</name>
</gene>
<evidence type="ECO:0000313" key="2">
    <source>
        <dbReference type="EMBL" id="MEJ8847679.1"/>
    </source>
</evidence>
<comment type="caution">
    <text evidence="2">The sequence shown here is derived from an EMBL/GenBank/DDBJ whole genome shotgun (WGS) entry which is preliminary data.</text>
</comment>
<feature type="compositionally biased region" description="Basic and acidic residues" evidence="1">
    <location>
        <begin position="32"/>
        <end position="46"/>
    </location>
</feature>
<dbReference type="Proteomes" id="UP001385892">
    <property type="component" value="Unassembled WGS sequence"/>
</dbReference>